<evidence type="ECO:0000256" key="4">
    <source>
        <dbReference type="ARBA" id="ARBA00023136"/>
    </source>
</evidence>
<evidence type="ECO:0000256" key="3">
    <source>
        <dbReference type="ARBA" id="ARBA00022989"/>
    </source>
</evidence>
<feature type="transmembrane region" description="Helical" evidence="5">
    <location>
        <begin position="6"/>
        <end position="24"/>
    </location>
</feature>
<comment type="subcellular location">
    <subcellularLocation>
        <location evidence="1">Membrane</location>
        <topology evidence="1">Multi-pass membrane protein</topology>
    </subcellularLocation>
</comment>
<feature type="domain" description="NFD4 C-terminal" evidence="7">
    <location>
        <begin position="191"/>
        <end position="414"/>
    </location>
</feature>
<dbReference type="EMBL" id="LFYR01000981">
    <property type="protein sequence ID" value="KMZ66107.1"/>
    <property type="molecule type" value="Genomic_DNA"/>
</dbReference>
<dbReference type="OrthoDB" id="410267at2759"/>
<feature type="transmembrane region" description="Helical" evidence="5">
    <location>
        <begin position="235"/>
        <end position="255"/>
    </location>
</feature>
<dbReference type="PANTHER" id="PTHR21576">
    <property type="entry name" value="UNCHARACTERIZED NODULIN-LIKE PROTEIN"/>
    <property type="match status" value="1"/>
</dbReference>
<dbReference type="Pfam" id="PF06813">
    <property type="entry name" value="Nodulin-like"/>
    <property type="match status" value="1"/>
</dbReference>
<evidence type="ECO:0000259" key="7">
    <source>
        <dbReference type="Pfam" id="PF23262"/>
    </source>
</evidence>
<evidence type="ECO:0000313" key="8">
    <source>
        <dbReference type="EMBL" id="KMZ66107.1"/>
    </source>
</evidence>
<dbReference type="OMA" id="SGHDQEI"/>
<evidence type="ECO:0000256" key="2">
    <source>
        <dbReference type="ARBA" id="ARBA00022692"/>
    </source>
</evidence>
<dbReference type="PANTHER" id="PTHR21576:SF73">
    <property type="entry name" value="F1C9.29 PROTEIN-RELATED"/>
    <property type="match status" value="1"/>
</dbReference>
<dbReference type="STRING" id="29655.A0A0K9PD12"/>
<evidence type="ECO:0000313" key="9">
    <source>
        <dbReference type="Proteomes" id="UP000036987"/>
    </source>
</evidence>
<evidence type="ECO:0000256" key="5">
    <source>
        <dbReference type="SAM" id="Phobius"/>
    </source>
</evidence>
<dbReference type="InterPro" id="IPR010658">
    <property type="entry name" value="Nodulin-like"/>
</dbReference>
<dbReference type="InterPro" id="IPR036259">
    <property type="entry name" value="MFS_trans_sf"/>
</dbReference>
<organism evidence="8 9">
    <name type="scientific">Zostera marina</name>
    <name type="common">Eelgrass</name>
    <dbReference type="NCBI Taxonomy" id="29655"/>
    <lineage>
        <taxon>Eukaryota</taxon>
        <taxon>Viridiplantae</taxon>
        <taxon>Streptophyta</taxon>
        <taxon>Embryophyta</taxon>
        <taxon>Tracheophyta</taxon>
        <taxon>Spermatophyta</taxon>
        <taxon>Magnoliopsida</taxon>
        <taxon>Liliopsida</taxon>
        <taxon>Zosteraceae</taxon>
        <taxon>Zostera</taxon>
    </lineage>
</organism>
<keyword evidence="4 5" id="KW-0472">Membrane</keyword>
<dbReference type="Gene3D" id="1.20.1250.20">
    <property type="entry name" value="MFS general substrate transporter like domains"/>
    <property type="match status" value="1"/>
</dbReference>
<keyword evidence="2 5" id="KW-0812">Transmembrane</keyword>
<keyword evidence="3 5" id="KW-1133">Transmembrane helix</keyword>
<dbReference type="AlphaFoldDB" id="A0A0K9PD12"/>
<dbReference type="Pfam" id="PF23262">
    <property type="entry name" value="NFD4_C"/>
    <property type="match status" value="1"/>
</dbReference>
<dbReference type="Proteomes" id="UP000036987">
    <property type="component" value="Unassembled WGS sequence"/>
</dbReference>
<reference evidence="9" key="1">
    <citation type="journal article" date="2016" name="Nature">
        <title>The genome of the seagrass Zostera marina reveals angiosperm adaptation to the sea.</title>
        <authorList>
            <person name="Olsen J.L."/>
            <person name="Rouze P."/>
            <person name="Verhelst B."/>
            <person name="Lin Y.-C."/>
            <person name="Bayer T."/>
            <person name="Collen J."/>
            <person name="Dattolo E."/>
            <person name="De Paoli E."/>
            <person name="Dittami S."/>
            <person name="Maumus F."/>
            <person name="Michel G."/>
            <person name="Kersting A."/>
            <person name="Lauritano C."/>
            <person name="Lohaus R."/>
            <person name="Toepel M."/>
            <person name="Tonon T."/>
            <person name="Vanneste K."/>
            <person name="Amirebrahimi M."/>
            <person name="Brakel J."/>
            <person name="Bostroem C."/>
            <person name="Chovatia M."/>
            <person name="Grimwood J."/>
            <person name="Jenkins J.W."/>
            <person name="Jueterbock A."/>
            <person name="Mraz A."/>
            <person name="Stam W.T."/>
            <person name="Tice H."/>
            <person name="Bornberg-Bauer E."/>
            <person name="Green P.J."/>
            <person name="Pearson G.A."/>
            <person name="Procaccini G."/>
            <person name="Duarte C.M."/>
            <person name="Schmutz J."/>
            <person name="Reusch T.B.H."/>
            <person name="Van de Peer Y."/>
        </authorList>
    </citation>
    <scope>NUCLEOTIDE SEQUENCE [LARGE SCALE GENOMIC DNA]</scope>
    <source>
        <strain evidence="9">cv. Finnish</strain>
    </source>
</reference>
<feature type="transmembrane region" description="Helical" evidence="5">
    <location>
        <begin position="267"/>
        <end position="287"/>
    </location>
</feature>
<accession>A0A0K9PD12</accession>
<feature type="domain" description="Nodulin-like" evidence="6">
    <location>
        <begin position="1"/>
        <end position="84"/>
    </location>
</feature>
<proteinExistence type="predicted"/>
<feature type="transmembrane region" description="Helical" evidence="5">
    <location>
        <begin position="326"/>
        <end position="350"/>
    </location>
</feature>
<sequence length="423" mass="46402">MVAVGPTMVVIAFMFFVRPVGGHLQIRSSDDSAFTFIYSLCLLLAAYLMGVMLLQDLVELNYVVVVVFTLILFVLLLLPIAIPLISSCFLDPTATPTGEESEREQLLPKVEVGRHGDGQSDDKALSIVLSDIEDERLRGNDSLPLTTEQDMQRHKRIAQLQARLIQTYSSGAVKVHRRRKRGPRRGEDFTLRQALIKADFWLLFFSLMLGSGSGLTVIDNLGQMSESAGYDQPHIFVSLISIFNFLGRVGGGYFSELIITKKAFPRPAALSVAQFLMAIGHFMFAMAWPGTMYVSTLLVGLGYGAHWAIVPASASELFGLRNFGALYNFLTIANPAGSLLFSGIVASYIYDSEAEKQAGGFRPSSVLGLFLTSDEPLVCMGRSCFFLTSLMLSGLCIVAAILTIILVFRTRTVYTHLYGNSSV</sequence>
<feature type="transmembrane region" description="Helical" evidence="5">
    <location>
        <begin position="36"/>
        <end position="54"/>
    </location>
</feature>
<feature type="transmembrane region" description="Helical" evidence="5">
    <location>
        <begin position="194"/>
        <end position="215"/>
    </location>
</feature>
<feature type="transmembrane region" description="Helical" evidence="5">
    <location>
        <begin position="60"/>
        <end position="82"/>
    </location>
</feature>
<gene>
    <name evidence="8" type="ORF">ZOSMA_2G01200</name>
</gene>
<evidence type="ECO:0000256" key="1">
    <source>
        <dbReference type="ARBA" id="ARBA00004141"/>
    </source>
</evidence>
<keyword evidence="9" id="KW-1185">Reference proteome</keyword>
<dbReference type="SUPFAM" id="SSF103473">
    <property type="entry name" value="MFS general substrate transporter"/>
    <property type="match status" value="1"/>
</dbReference>
<evidence type="ECO:0000259" key="6">
    <source>
        <dbReference type="Pfam" id="PF06813"/>
    </source>
</evidence>
<feature type="transmembrane region" description="Helical" evidence="5">
    <location>
        <begin position="293"/>
        <end position="314"/>
    </location>
</feature>
<dbReference type="GO" id="GO:0016020">
    <property type="term" value="C:membrane"/>
    <property type="evidence" value="ECO:0007669"/>
    <property type="project" value="UniProtKB-SubCell"/>
</dbReference>
<comment type="caution">
    <text evidence="8">The sequence shown here is derived from an EMBL/GenBank/DDBJ whole genome shotgun (WGS) entry which is preliminary data.</text>
</comment>
<feature type="transmembrane region" description="Helical" evidence="5">
    <location>
        <begin position="385"/>
        <end position="408"/>
    </location>
</feature>
<dbReference type="InterPro" id="IPR056555">
    <property type="entry name" value="NFD4_C"/>
</dbReference>
<protein>
    <submittedName>
        <fullName evidence="8">Nodulin-like / Major Facilitator Superfamily protein</fullName>
    </submittedName>
</protein>
<name>A0A0K9PD12_ZOSMR</name>